<dbReference type="AlphaFoldDB" id="A0A7I8W572"/>
<reference evidence="10 11" key="1">
    <citation type="submission" date="2020-08" db="EMBL/GenBank/DDBJ databases">
        <authorList>
            <person name="Hejnol A."/>
        </authorList>
    </citation>
    <scope>NUCLEOTIDE SEQUENCE [LARGE SCALE GENOMIC DNA]</scope>
</reference>
<dbReference type="OrthoDB" id="21144at2759"/>
<dbReference type="InterPro" id="IPR018490">
    <property type="entry name" value="cNMP-bd_dom_sf"/>
</dbReference>
<feature type="domain" description="Cyclic nucleotide-binding" evidence="6">
    <location>
        <begin position="176"/>
        <end position="276"/>
    </location>
</feature>
<dbReference type="Gene3D" id="3.10.20.90">
    <property type="entry name" value="Phosphatidylinositol 3-kinase Catalytic Subunit, Chain A, domain 1"/>
    <property type="match status" value="1"/>
</dbReference>
<feature type="compositionally biased region" description="Polar residues" evidence="4">
    <location>
        <begin position="1172"/>
        <end position="1184"/>
    </location>
</feature>
<dbReference type="InterPro" id="IPR000159">
    <property type="entry name" value="RA_dom"/>
</dbReference>
<dbReference type="InterPro" id="IPR036034">
    <property type="entry name" value="PDZ_sf"/>
</dbReference>
<evidence type="ECO:0000256" key="2">
    <source>
        <dbReference type="ARBA" id="ARBA00022658"/>
    </source>
</evidence>
<feature type="compositionally biased region" description="Low complexity" evidence="4">
    <location>
        <begin position="527"/>
        <end position="539"/>
    </location>
</feature>
<dbReference type="Gene3D" id="1.20.870.10">
    <property type="entry name" value="Son of sevenless (SoS) protein Chain: S domain 1"/>
    <property type="match status" value="1"/>
</dbReference>
<feature type="domain" description="N-terminal Ras-GEF" evidence="9">
    <location>
        <begin position="307"/>
        <end position="420"/>
    </location>
</feature>
<dbReference type="Pfam" id="PF00617">
    <property type="entry name" value="RasGEF"/>
    <property type="match status" value="1"/>
</dbReference>
<dbReference type="Gene3D" id="1.10.840.10">
    <property type="entry name" value="Ras guanine-nucleotide exchange factors catalytic domain"/>
    <property type="match status" value="1"/>
</dbReference>
<dbReference type="GO" id="GO:0007265">
    <property type="term" value="P:Ras protein signal transduction"/>
    <property type="evidence" value="ECO:0007669"/>
    <property type="project" value="TreeGrafter"/>
</dbReference>
<sequence length="1240" mass="141458">MIRKKRYTFDKKVPANKDCWLYDFDDGLILTEYRNADRDIMPKQNFTNDYSGTKLTRYQYHSSDGFLNRTTSDDVNLSRSHMTFTTFGKRNSHASDTSSAYSGSDVMQSSISGEINADLSGLSETLVDSDEEESYLDFGETSLMRDNVREILEKERKERTEEDIDVLLENFQHLPAFANMTLATRRELCKVMVFAVVEKSNTIVLQNGEQLDSWSVILNGHVEVEKMDKTISHLHMGDSFGITPSRNVQKHIGIMKTKVDNCQFLCIDQENYYRILTQGEQNTVRHEENDKVVLVTEYRVLDAGSKSGYIVIRGTNEKLMWQLVQEHSTVDPTYVEDFLLTCRTFLKSPTELTCKLLDWFDDKRLRDRVTRVVLLWVNNHFNDFENEACMSEFLEKFENLLRHEGMNGQLRLLNIACSTKARTRIIKICKCEKYEDLKFKIIGGYDKAAPIFVASVQKNSKAYEAGLKRADQILEVNNTDFENISEKGAEDILRGSMHLSITVKSNLMSFNELLQETTETFAARRLSSGSRSSSSSCDSLAQRTKPVVRTPSAGKEVVKKKGFISSGPKALRLRKALMKLYTKPKSEIIDDRASDDGRLRRSLSSSSSSRLNLSASNPDLSSLCLDDSDIRTVHDSVIKVFKSDQTFKLICLNKQTTAHQTVLASLKQFGITENCSNYSLCEVTVESEDVVKQRRLPDQLTNLAERSSLNGRYYIKENSETQPLIPDEQKYELLAESRSPLLQLQAAEVAAQLTLNDFHLFHQIQSTEYIDELFDRSSRFGTPNLTPFVRLVNKETYWVVTEVLNESNLIRRVKLLKHFIKIARHCRELKNFNSMFAIVSGLDHTHVTRLHSTWEKVNHKHMQWLEEMKDILNPIRNFANYRNIVSSERVQPPMIPFFPLLKKDLSFIHLGNDDKVDGLINFEKMRMLAKEIRNACNMATVHSSLQPLFFKGQPASTAHSDKIFSAFGCRDQSTNSTPTVATLRRKRRSSSTINLKKMYDDTLMVRKSRDYLSKIKVIENTDVLRDLSFQCENNQGSSQSLKRDQASSPNLAPHAFAIDLGLSAIRKRSWTFGEKIKRTQSVYVHGVDNVDNVNKLISLRSKTRPHNDKHNPIPRHALSPQANHRPPPRPPKTTSNDSDSGNNSVSSVESHFSETRQEIRPPLPSYDDAVKQLSTNSRLSGTKRCTSRPPLPRYEDAIHQQRIAKNIGSHGSQASSTTNSKSPMRTPIMERLKASRLSKP</sequence>
<feature type="region of interest" description="Disordered" evidence="4">
    <location>
        <begin position="525"/>
        <end position="548"/>
    </location>
</feature>
<dbReference type="SMART" id="SM00229">
    <property type="entry name" value="RasGEFN"/>
    <property type="match status" value="1"/>
</dbReference>
<dbReference type="InterPro" id="IPR000651">
    <property type="entry name" value="Ras-like_Gua-exchang_fac_N"/>
</dbReference>
<feature type="domain" description="Ras-associating" evidence="8">
    <location>
        <begin position="634"/>
        <end position="720"/>
    </location>
</feature>
<gene>
    <name evidence="10" type="ORF">DGYR_LOCUS11350</name>
</gene>
<dbReference type="PROSITE" id="PS50042">
    <property type="entry name" value="CNMP_BINDING_3"/>
    <property type="match status" value="1"/>
</dbReference>
<dbReference type="InterPro" id="IPR023578">
    <property type="entry name" value="Ras_GEF_dom_sf"/>
</dbReference>
<dbReference type="SMART" id="SM00100">
    <property type="entry name" value="cNMP"/>
    <property type="match status" value="1"/>
</dbReference>
<feature type="domain" description="Ras-GEF" evidence="5">
    <location>
        <begin position="745"/>
        <end position="979"/>
    </location>
</feature>
<dbReference type="InterPro" id="IPR029071">
    <property type="entry name" value="Ubiquitin-like_domsf"/>
</dbReference>
<evidence type="ECO:0000256" key="1">
    <source>
        <dbReference type="ARBA" id="ARBA00010829"/>
    </source>
</evidence>
<dbReference type="SMART" id="SM00228">
    <property type="entry name" value="PDZ"/>
    <property type="match status" value="1"/>
</dbReference>
<dbReference type="Pfam" id="PF00618">
    <property type="entry name" value="RasGEF_N"/>
    <property type="match status" value="1"/>
</dbReference>
<proteinExistence type="inferred from homology"/>
<evidence type="ECO:0000259" key="7">
    <source>
        <dbReference type="PROSITE" id="PS50106"/>
    </source>
</evidence>
<dbReference type="InterPro" id="IPR008937">
    <property type="entry name" value="Ras-like_GEF"/>
</dbReference>
<dbReference type="GO" id="GO:0005085">
    <property type="term" value="F:guanyl-nucleotide exchange factor activity"/>
    <property type="evidence" value="ECO:0007669"/>
    <property type="project" value="UniProtKB-KW"/>
</dbReference>
<evidence type="ECO:0000259" key="8">
    <source>
        <dbReference type="PROSITE" id="PS50200"/>
    </source>
</evidence>
<evidence type="ECO:0000259" key="5">
    <source>
        <dbReference type="PROSITE" id="PS50009"/>
    </source>
</evidence>
<keyword evidence="11" id="KW-1185">Reference proteome</keyword>
<dbReference type="PROSITE" id="PS50106">
    <property type="entry name" value="PDZ"/>
    <property type="match status" value="1"/>
</dbReference>
<dbReference type="SMART" id="SM00314">
    <property type="entry name" value="RA"/>
    <property type="match status" value="1"/>
</dbReference>
<dbReference type="Gene3D" id="2.60.120.10">
    <property type="entry name" value="Jelly Rolls"/>
    <property type="match status" value="1"/>
</dbReference>
<feature type="domain" description="PDZ" evidence="7">
    <location>
        <begin position="425"/>
        <end position="496"/>
    </location>
</feature>
<dbReference type="PROSITE" id="PS50212">
    <property type="entry name" value="RASGEF_NTER"/>
    <property type="match status" value="1"/>
</dbReference>
<feature type="region of interest" description="Disordered" evidence="4">
    <location>
        <begin position="1101"/>
        <end position="1240"/>
    </location>
</feature>
<dbReference type="InterPro" id="IPR014710">
    <property type="entry name" value="RmlC-like_jellyroll"/>
</dbReference>
<accession>A0A7I8W572</accession>
<dbReference type="CDD" id="cd00155">
    <property type="entry name" value="RasGEF"/>
    <property type="match status" value="1"/>
</dbReference>
<evidence type="ECO:0000256" key="3">
    <source>
        <dbReference type="PROSITE-ProRule" id="PRU00168"/>
    </source>
</evidence>
<dbReference type="Proteomes" id="UP000549394">
    <property type="component" value="Unassembled WGS sequence"/>
</dbReference>
<evidence type="ECO:0000259" key="6">
    <source>
        <dbReference type="PROSITE" id="PS50042"/>
    </source>
</evidence>
<dbReference type="PANTHER" id="PTHR23113:SF249">
    <property type="entry name" value="RAP GUANINE NUCLEOTIDE EXCHANGE FACTOR 6"/>
    <property type="match status" value="1"/>
</dbReference>
<dbReference type="SUPFAM" id="SSF54236">
    <property type="entry name" value="Ubiquitin-like"/>
    <property type="match status" value="1"/>
</dbReference>
<dbReference type="SUPFAM" id="SSF51206">
    <property type="entry name" value="cAMP-binding domain-like"/>
    <property type="match status" value="1"/>
</dbReference>
<dbReference type="PROSITE" id="PS50200">
    <property type="entry name" value="RA"/>
    <property type="match status" value="1"/>
</dbReference>
<dbReference type="EMBL" id="CAJFCJ010000019">
    <property type="protein sequence ID" value="CAD5123697.1"/>
    <property type="molecule type" value="Genomic_DNA"/>
</dbReference>
<keyword evidence="2 3" id="KW-0344">Guanine-nucleotide releasing factor</keyword>
<dbReference type="InterPro" id="IPR001895">
    <property type="entry name" value="RASGEF_cat_dom"/>
</dbReference>
<protein>
    <submittedName>
        <fullName evidence="10">DgyrCDS12017</fullName>
    </submittedName>
</protein>
<dbReference type="GO" id="GO:0016324">
    <property type="term" value="C:apical plasma membrane"/>
    <property type="evidence" value="ECO:0007669"/>
    <property type="project" value="TreeGrafter"/>
</dbReference>
<dbReference type="SUPFAM" id="SSF50156">
    <property type="entry name" value="PDZ domain-like"/>
    <property type="match status" value="1"/>
</dbReference>
<evidence type="ECO:0000256" key="4">
    <source>
        <dbReference type="SAM" id="MobiDB-lite"/>
    </source>
</evidence>
<comment type="similarity">
    <text evidence="1">Belongs to the RAPGEF2 family.</text>
</comment>
<feature type="compositionally biased region" description="Low complexity" evidence="4">
    <location>
        <begin position="1135"/>
        <end position="1150"/>
    </location>
</feature>
<dbReference type="PROSITE" id="PS00720">
    <property type="entry name" value="RASGEF"/>
    <property type="match status" value="1"/>
</dbReference>
<feature type="region of interest" description="Disordered" evidence="4">
    <location>
        <begin position="598"/>
        <end position="617"/>
    </location>
</feature>
<dbReference type="Pfam" id="PF00788">
    <property type="entry name" value="RA"/>
    <property type="match status" value="1"/>
</dbReference>
<dbReference type="Pfam" id="PF00595">
    <property type="entry name" value="PDZ"/>
    <property type="match status" value="1"/>
</dbReference>
<dbReference type="SMART" id="SM00147">
    <property type="entry name" value="RasGEF"/>
    <property type="match status" value="1"/>
</dbReference>
<organism evidence="10 11">
    <name type="scientific">Dimorphilus gyrociliatus</name>
    <dbReference type="NCBI Taxonomy" id="2664684"/>
    <lineage>
        <taxon>Eukaryota</taxon>
        <taxon>Metazoa</taxon>
        <taxon>Spiralia</taxon>
        <taxon>Lophotrochozoa</taxon>
        <taxon>Annelida</taxon>
        <taxon>Polychaeta</taxon>
        <taxon>Polychaeta incertae sedis</taxon>
        <taxon>Dinophilidae</taxon>
        <taxon>Dimorphilus</taxon>
    </lineage>
</organism>
<dbReference type="Gene3D" id="2.30.42.10">
    <property type="match status" value="1"/>
</dbReference>
<evidence type="ECO:0000259" key="9">
    <source>
        <dbReference type="PROSITE" id="PS50212"/>
    </source>
</evidence>
<feature type="compositionally biased region" description="Polar residues" evidence="4">
    <location>
        <begin position="1209"/>
        <end position="1223"/>
    </location>
</feature>
<dbReference type="InterPro" id="IPR019804">
    <property type="entry name" value="Ras_G-nucl-exch_fac_CS"/>
</dbReference>
<dbReference type="CDD" id="cd00038">
    <property type="entry name" value="CAP_ED"/>
    <property type="match status" value="1"/>
</dbReference>
<comment type="caution">
    <text evidence="10">The sequence shown here is derived from an EMBL/GenBank/DDBJ whole genome shotgun (WGS) entry which is preliminary data.</text>
</comment>
<dbReference type="CDD" id="cd06224">
    <property type="entry name" value="REM"/>
    <property type="match status" value="1"/>
</dbReference>
<dbReference type="SUPFAM" id="SSF48366">
    <property type="entry name" value="Ras GEF"/>
    <property type="match status" value="1"/>
</dbReference>
<dbReference type="PANTHER" id="PTHR23113">
    <property type="entry name" value="GUANINE NUCLEOTIDE EXCHANGE FACTOR"/>
    <property type="match status" value="1"/>
</dbReference>
<dbReference type="InterPro" id="IPR036964">
    <property type="entry name" value="RASGEF_cat_dom_sf"/>
</dbReference>
<feature type="compositionally biased region" description="Low complexity" evidence="4">
    <location>
        <begin position="602"/>
        <end position="617"/>
    </location>
</feature>
<evidence type="ECO:0000313" key="10">
    <source>
        <dbReference type="EMBL" id="CAD5123697.1"/>
    </source>
</evidence>
<dbReference type="PROSITE" id="PS50009">
    <property type="entry name" value="RASGEF_CAT"/>
    <property type="match status" value="1"/>
</dbReference>
<dbReference type="CDD" id="cd01785">
    <property type="entry name" value="RA_PDZ-GEF1"/>
    <property type="match status" value="1"/>
</dbReference>
<dbReference type="InterPro" id="IPR000595">
    <property type="entry name" value="cNMP-bd_dom"/>
</dbReference>
<dbReference type="InterPro" id="IPR001478">
    <property type="entry name" value="PDZ"/>
</dbReference>
<name>A0A7I8W572_9ANNE</name>
<evidence type="ECO:0000313" key="11">
    <source>
        <dbReference type="Proteomes" id="UP000549394"/>
    </source>
</evidence>